<evidence type="ECO:0000313" key="3">
    <source>
        <dbReference type="Proteomes" id="UP000612899"/>
    </source>
</evidence>
<evidence type="ECO:0000256" key="1">
    <source>
        <dbReference type="SAM" id="MobiDB-lite"/>
    </source>
</evidence>
<protein>
    <submittedName>
        <fullName evidence="2">Uncharacterized protein</fullName>
    </submittedName>
</protein>
<comment type="caution">
    <text evidence="2">The sequence shown here is derived from an EMBL/GenBank/DDBJ whole genome shotgun (WGS) entry which is preliminary data.</text>
</comment>
<dbReference type="EMBL" id="BONY01000018">
    <property type="protein sequence ID" value="GIH05323.1"/>
    <property type="molecule type" value="Genomic_DNA"/>
</dbReference>
<proteinExistence type="predicted"/>
<reference evidence="2" key="1">
    <citation type="submission" date="2021-01" db="EMBL/GenBank/DDBJ databases">
        <title>Whole genome shotgun sequence of Rhizocola hellebori NBRC 109834.</title>
        <authorList>
            <person name="Komaki H."/>
            <person name="Tamura T."/>
        </authorList>
    </citation>
    <scope>NUCLEOTIDE SEQUENCE</scope>
    <source>
        <strain evidence="2">NBRC 109834</strain>
    </source>
</reference>
<feature type="region of interest" description="Disordered" evidence="1">
    <location>
        <begin position="220"/>
        <end position="239"/>
    </location>
</feature>
<organism evidence="2 3">
    <name type="scientific">Rhizocola hellebori</name>
    <dbReference type="NCBI Taxonomy" id="1392758"/>
    <lineage>
        <taxon>Bacteria</taxon>
        <taxon>Bacillati</taxon>
        <taxon>Actinomycetota</taxon>
        <taxon>Actinomycetes</taxon>
        <taxon>Micromonosporales</taxon>
        <taxon>Micromonosporaceae</taxon>
        <taxon>Rhizocola</taxon>
    </lineage>
</organism>
<gene>
    <name evidence="2" type="ORF">Rhe02_33900</name>
</gene>
<name>A0A8J3VGX4_9ACTN</name>
<keyword evidence="3" id="KW-1185">Reference proteome</keyword>
<dbReference type="AlphaFoldDB" id="A0A8J3VGX4"/>
<sequence length="239" mass="26428">MTHGTNTDPSRCVELAGALGMLASDLLVIAGHPVPAELRPPERDLRVVREFTYRVTFCDHSQMAALKAFIHTLPAAVPHVAMLAEPLGMRGLHPDASRFATILRGLLHNRGLGPRELPFVVLSVSTIMGRLVRDRQNEHRWPTLSKLAGPLGWKFQDLIVVAGEPLTDRPRWEMHCHHVGQIYVAAIPLTTEQLIAAIKEADRLSGRPDQGAWRPASEGFAAECPDLTSPDPLQPQFFR</sequence>
<accession>A0A8J3VGX4</accession>
<dbReference type="Proteomes" id="UP000612899">
    <property type="component" value="Unassembled WGS sequence"/>
</dbReference>
<evidence type="ECO:0000313" key="2">
    <source>
        <dbReference type="EMBL" id="GIH05323.1"/>
    </source>
</evidence>